<dbReference type="AlphaFoldDB" id="A0A7J7LC43"/>
<evidence type="ECO:0000259" key="2">
    <source>
        <dbReference type="Pfam" id="PF26138"/>
    </source>
</evidence>
<name>A0A7J7LC43_9MAGN</name>
<dbReference type="OrthoDB" id="683049at2759"/>
<dbReference type="PANTHER" id="PTHR46929:SF3">
    <property type="entry name" value="MYB_SANT-LIKE DOMAIN-CONTAINING PROTEIN"/>
    <property type="match status" value="1"/>
</dbReference>
<organism evidence="3 4">
    <name type="scientific">Kingdonia uniflora</name>
    <dbReference type="NCBI Taxonomy" id="39325"/>
    <lineage>
        <taxon>Eukaryota</taxon>
        <taxon>Viridiplantae</taxon>
        <taxon>Streptophyta</taxon>
        <taxon>Embryophyta</taxon>
        <taxon>Tracheophyta</taxon>
        <taxon>Spermatophyta</taxon>
        <taxon>Magnoliopsida</taxon>
        <taxon>Ranunculales</taxon>
        <taxon>Circaeasteraceae</taxon>
        <taxon>Kingdonia</taxon>
    </lineage>
</organism>
<evidence type="ECO:0008006" key="5">
    <source>
        <dbReference type="Google" id="ProtNLM"/>
    </source>
</evidence>
<evidence type="ECO:0000313" key="3">
    <source>
        <dbReference type="EMBL" id="KAF6140241.1"/>
    </source>
</evidence>
<dbReference type="InterPro" id="IPR024752">
    <property type="entry name" value="Myb/SANT-like_dom"/>
</dbReference>
<dbReference type="Proteomes" id="UP000541444">
    <property type="component" value="Unassembled WGS sequence"/>
</dbReference>
<sequence>MNDDKEVLKNRHKKLRNIYTILKALLDQSGFGWDDEKHMEHPEAKPMRTKTMPNYHDLDEICGKSTSIGQYAGTAKDLKSKKLSDVNITQVQDSSYDTTMEDNSPLVNNEEVSTMGDYDSDEEDMIVLAATVAIVATSHYYENHISKEPCRNSKLTGKEYIVELVDGNPIRMYENLCLDKLVFKKQCDILTTEGSLRDTRS</sequence>
<dbReference type="Pfam" id="PF26138">
    <property type="entry name" value="DUF8040"/>
    <property type="match status" value="1"/>
</dbReference>
<dbReference type="InterPro" id="IPR058353">
    <property type="entry name" value="DUF8040"/>
</dbReference>
<evidence type="ECO:0000259" key="1">
    <source>
        <dbReference type="Pfam" id="PF12776"/>
    </source>
</evidence>
<accession>A0A7J7LC43</accession>
<dbReference type="Pfam" id="PF12776">
    <property type="entry name" value="Myb_DNA-bind_3"/>
    <property type="match status" value="1"/>
</dbReference>
<gene>
    <name evidence="3" type="ORF">GIB67_000289</name>
</gene>
<dbReference type="PANTHER" id="PTHR46929">
    <property type="entry name" value="EXPRESSED PROTEIN"/>
    <property type="match status" value="1"/>
</dbReference>
<evidence type="ECO:0000313" key="4">
    <source>
        <dbReference type="Proteomes" id="UP000541444"/>
    </source>
</evidence>
<feature type="domain" description="Myb/SANT-like" evidence="1">
    <location>
        <begin position="3"/>
        <end position="39"/>
    </location>
</feature>
<proteinExistence type="predicted"/>
<reference evidence="3 4" key="1">
    <citation type="journal article" date="2020" name="IScience">
        <title>Genome Sequencing of the Endangered Kingdonia uniflora (Circaeasteraceae, Ranunculales) Reveals Potential Mechanisms of Evolutionary Specialization.</title>
        <authorList>
            <person name="Sun Y."/>
            <person name="Deng T."/>
            <person name="Zhang A."/>
            <person name="Moore M.J."/>
            <person name="Landis J.B."/>
            <person name="Lin N."/>
            <person name="Zhang H."/>
            <person name="Zhang X."/>
            <person name="Huang J."/>
            <person name="Zhang X."/>
            <person name="Sun H."/>
            <person name="Wang H."/>
        </authorList>
    </citation>
    <scope>NUCLEOTIDE SEQUENCE [LARGE SCALE GENOMIC DNA]</scope>
    <source>
        <strain evidence="3">TB1705</strain>
        <tissue evidence="3">Leaf</tissue>
    </source>
</reference>
<protein>
    <recommendedName>
        <fullName evidence="5">Myb/SANT-like domain-containing protein</fullName>
    </recommendedName>
</protein>
<comment type="caution">
    <text evidence="3">The sequence shown here is derived from an EMBL/GenBank/DDBJ whole genome shotgun (WGS) entry which is preliminary data.</text>
</comment>
<feature type="domain" description="DUF8040" evidence="2">
    <location>
        <begin position="152"/>
        <end position="200"/>
    </location>
</feature>
<keyword evidence="4" id="KW-1185">Reference proteome</keyword>
<dbReference type="EMBL" id="JACGCM010002394">
    <property type="protein sequence ID" value="KAF6140241.1"/>
    <property type="molecule type" value="Genomic_DNA"/>
</dbReference>